<dbReference type="CDD" id="cd21156">
    <property type="entry name" value="PUA_eIF2d-like"/>
    <property type="match status" value="1"/>
</dbReference>
<dbReference type="InterPro" id="IPR015947">
    <property type="entry name" value="PUA-like_sf"/>
</dbReference>
<evidence type="ECO:0000313" key="3">
    <source>
        <dbReference type="EMBL" id="KAK0427723.1"/>
    </source>
</evidence>
<dbReference type="SUPFAM" id="SSF88697">
    <property type="entry name" value="PUA domain-like"/>
    <property type="match status" value="1"/>
</dbReference>
<dbReference type="AlphaFoldDB" id="A0AA39IRG5"/>
<dbReference type="Gene3D" id="3.30.780.10">
    <property type="entry name" value="SUI1-like domain"/>
    <property type="match status" value="1"/>
</dbReference>
<dbReference type="PANTHER" id="PTHR12217">
    <property type="entry name" value="EUKARYOTIC TRANSLATION INITIATION FACTOR 2D"/>
    <property type="match status" value="1"/>
</dbReference>
<evidence type="ECO:0000256" key="1">
    <source>
        <dbReference type="ARBA" id="ARBA00022490"/>
    </source>
</evidence>
<dbReference type="InterPro" id="IPR057429">
    <property type="entry name" value="WH_eIF2D"/>
</dbReference>
<dbReference type="GO" id="GO:0003743">
    <property type="term" value="F:translation initiation factor activity"/>
    <property type="evidence" value="ECO:0007669"/>
    <property type="project" value="InterPro"/>
</dbReference>
<dbReference type="InterPro" id="IPR048248">
    <property type="entry name" value="PUA_eIF2d-like"/>
</dbReference>
<dbReference type="InterPro" id="IPR058886">
    <property type="entry name" value="SWIB_eIF2D"/>
</dbReference>
<protein>
    <recommendedName>
        <fullName evidence="2">SUI1 domain-containing protein</fullName>
    </recommendedName>
</protein>
<dbReference type="PROSITE" id="PS50890">
    <property type="entry name" value="PUA"/>
    <property type="match status" value="1"/>
</dbReference>
<dbReference type="InterPro" id="IPR036877">
    <property type="entry name" value="SUI1_dom_sf"/>
</dbReference>
<evidence type="ECO:0000313" key="4">
    <source>
        <dbReference type="Proteomes" id="UP001175271"/>
    </source>
</evidence>
<dbReference type="Gene3D" id="3.10.400.20">
    <property type="match status" value="1"/>
</dbReference>
<dbReference type="Pfam" id="PF17832">
    <property type="entry name" value="Pre-PUA"/>
    <property type="match status" value="1"/>
</dbReference>
<dbReference type="EMBL" id="JAUCMV010000001">
    <property type="protein sequence ID" value="KAK0427723.1"/>
    <property type="molecule type" value="Genomic_DNA"/>
</dbReference>
<accession>A0AA39IRG5</accession>
<proteinExistence type="predicted"/>
<comment type="caution">
    <text evidence="3">The sequence shown here is derived from an EMBL/GenBank/DDBJ whole genome shotgun (WGS) entry which is preliminary data.</text>
</comment>
<organism evidence="3 4">
    <name type="scientific">Steinernema hermaphroditum</name>
    <dbReference type="NCBI Taxonomy" id="289476"/>
    <lineage>
        <taxon>Eukaryota</taxon>
        <taxon>Metazoa</taxon>
        <taxon>Ecdysozoa</taxon>
        <taxon>Nematoda</taxon>
        <taxon>Chromadorea</taxon>
        <taxon>Rhabditida</taxon>
        <taxon>Tylenchina</taxon>
        <taxon>Panagrolaimomorpha</taxon>
        <taxon>Strongyloidoidea</taxon>
        <taxon>Steinernematidae</taxon>
        <taxon>Steinernema</taxon>
    </lineage>
</organism>
<keyword evidence="4" id="KW-1185">Reference proteome</keyword>
<dbReference type="Pfam" id="PF26291">
    <property type="entry name" value="SWIB_eIF2D"/>
    <property type="match status" value="1"/>
</dbReference>
<dbReference type="Pfam" id="PF26292">
    <property type="entry name" value="PUA_elF2D"/>
    <property type="match status" value="1"/>
</dbReference>
<dbReference type="NCBIfam" id="TIGR00451">
    <property type="entry name" value="unchar_dom_2"/>
    <property type="match status" value="1"/>
</dbReference>
<feature type="domain" description="SUI1" evidence="2">
    <location>
        <begin position="461"/>
        <end position="534"/>
    </location>
</feature>
<dbReference type="InterPro" id="IPR001950">
    <property type="entry name" value="SUI1"/>
</dbReference>
<dbReference type="Proteomes" id="UP001175271">
    <property type="component" value="Unassembled WGS sequence"/>
</dbReference>
<name>A0AA39IRG5_9BILA</name>
<dbReference type="GO" id="GO:0001731">
    <property type="term" value="P:formation of translation preinitiation complex"/>
    <property type="evidence" value="ECO:0007669"/>
    <property type="project" value="InterPro"/>
</dbReference>
<dbReference type="PROSITE" id="PS50296">
    <property type="entry name" value="SUI1"/>
    <property type="match status" value="1"/>
</dbReference>
<sequence length="552" mass="61847">MFKKPFNVKKNTNVRSSERKKFLSRVGEEVATAIGKSQLAVAGIACFNNVRMNLYVFDRQPLFFELDGECTPYPTVYLTWLTEAACPILYVHEKVFEFLENGADLMLPGVLKSALFPLPEIQAGSPVAISLLTSDAKIKGPVAVGQALMSSNDMIANRMQGRGVQVLHVFRDTLWQFGSKVAAPIRAIEIKEEIEPEEEAFPALGSEPAAKKDVEEVTEQIAEVAIQDEPEEAEEPAESQEDLLNRTFMAALLYRLTKSATFPYDVGQFYSNCLLKTLPDGRRLDMKKTKYKKFSTFLKEMNQMHNEGPILKITQKGKGNDMISEVHWWHPALKRFEVTDERITDEVTEAKVVGPVIVEQYAVTEPVVILFRSYGPVKKGDLLEAKDVRQAVTHYVKSQGRNMKKSVALDDILRALVPSGSPAEMDWNTLMQHIFNKMTKTFVIQLPDGRELIKRGKIPIITFLVQKRAGNKVVTLINNLAVYGFDLKELCHQIQHGVATSATLVNDEPNCEGPQVVVQGNQVGFIGDLLQETYGIDKKFIEGLNLAPKKKK</sequence>
<dbReference type="PANTHER" id="PTHR12217:SF4">
    <property type="entry name" value="EUKARYOTIC TRANSLATION INITIATION FACTOR 2D"/>
    <property type="match status" value="1"/>
</dbReference>
<evidence type="ECO:0000259" key="2">
    <source>
        <dbReference type="PROSITE" id="PS50296"/>
    </source>
</evidence>
<dbReference type="InterPro" id="IPR041366">
    <property type="entry name" value="Pre-PUA"/>
</dbReference>
<dbReference type="Pfam" id="PF25304">
    <property type="entry name" value="WHD_eIF2D"/>
    <property type="match status" value="1"/>
</dbReference>
<dbReference type="GO" id="GO:0003723">
    <property type="term" value="F:RNA binding"/>
    <property type="evidence" value="ECO:0007669"/>
    <property type="project" value="InterPro"/>
</dbReference>
<dbReference type="SUPFAM" id="SSF55159">
    <property type="entry name" value="eIF1-like"/>
    <property type="match status" value="1"/>
</dbReference>
<dbReference type="CDD" id="cd11608">
    <property type="entry name" value="eIF2D_C"/>
    <property type="match status" value="1"/>
</dbReference>
<dbReference type="InterPro" id="IPR004521">
    <property type="entry name" value="Uncharacterised_CHP00451"/>
</dbReference>
<dbReference type="InterPro" id="IPR039759">
    <property type="entry name" value="eIF2D_SUI1"/>
</dbReference>
<gene>
    <name evidence="3" type="ORF">QR680_010393</name>
</gene>
<dbReference type="Pfam" id="PF01253">
    <property type="entry name" value="SUI1"/>
    <property type="match status" value="1"/>
</dbReference>
<dbReference type="InterPro" id="IPR039757">
    <property type="entry name" value="EIF2D"/>
</dbReference>
<reference evidence="3" key="1">
    <citation type="submission" date="2023-06" db="EMBL/GenBank/DDBJ databases">
        <title>Genomic analysis of the entomopathogenic nematode Steinernema hermaphroditum.</title>
        <authorList>
            <person name="Schwarz E.M."/>
            <person name="Heppert J.K."/>
            <person name="Baniya A."/>
            <person name="Schwartz H.T."/>
            <person name="Tan C.-H."/>
            <person name="Antoshechkin I."/>
            <person name="Sternberg P.W."/>
            <person name="Goodrich-Blair H."/>
            <person name="Dillman A.R."/>
        </authorList>
    </citation>
    <scope>NUCLEOTIDE SEQUENCE</scope>
    <source>
        <strain evidence="3">PS9179</strain>
        <tissue evidence="3">Whole animal</tissue>
    </source>
</reference>
<keyword evidence="1" id="KW-0963">Cytoplasm</keyword>